<sequence length="316" mass="36709">MTSMSKRQKFFSDHQYNHFLKEHDEVIEFFKTNRFKSDSDEEEASQRARYFQSLALDKLLATYTAGMDVESLVPLLEELIEKYEVRQQTLADFEGAPQISPLAIDDWPDQYEEAVQVIGLCILLHRNDLLVRFVKMLDDAGYAGDDTLYEDLLKKVLPNRHDVDQWYHDVYTPLIQAIYADTREESSALLKKYCQGWYPAFKQAPWHDTHLQGEDGNYVGYWAIEAAAIAFLYGIDDSQVDHMVYPKDLVDHARNHQSPRMTQVGRIVAGDACSRTGYWFTPAQANSRRHFQQGELMPKINDSRWGDTLWYWSGEA</sequence>
<dbReference type="EMBL" id="MOBX01000003">
    <property type="protein sequence ID" value="RON85205.1"/>
    <property type="molecule type" value="Genomic_DNA"/>
</dbReference>
<accession>A0A423MKS1</accession>
<dbReference type="SUPFAM" id="SSF140731">
    <property type="entry name" value="PA2201 C-terminal domain-like"/>
    <property type="match status" value="1"/>
</dbReference>
<gene>
    <name evidence="2" type="ORF">BK670_04705</name>
</gene>
<dbReference type="Pfam" id="PF08929">
    <property type="entry name" value="PoNi_C"/>
    <property type="match status" value="1"/>
</dbReference>
<reference evidence="2 3" key="1">
    <citation type="submission" date="2016-10" db="EMBL/GenBank/DDBJ databases">
        <title>Comparative genome analysis of multiple Pseudomonas spp. focuses on biocontrol and plant growth promoting traits.</title>
        <authorList>
            <person name="Tao X.-Y."/>
            <person name="Taylor C.G."/>
        </authorList>
    </citation>
    <scope>NUCLEOTIDE SEQUENCE [LARGE SCALE GENOMIC DNA]</scope>
    <source>
        <strain evidence="2 3">28B5</strain>
    </source>
</reference>
<evidence type="ECO:0000313" key="3">
    <source>
        <dbReference type="Proteomes" id="UP000285378"/>
    </source>
</evidence>
<feature type="domain" description="PoNi C-terminal" evidence="1">
    <location>
        <begin position="145"/>
        <end position="249"/>
    </location>
</feature>
<dbReference type="AlphaFoldDB" id="A0A423MKS1"/>
<dbReference type="OrthoDB" id="6695570at2"/>
<evidence type="ECO:0000313" key="2">
    <source>
        <dbReference type="EMBL" id="RON85205.1"/>
    </source>
</evidence>
<organism evidence="2 3">
    <name type="scientific">Pseudomonas fluorescens</name>
    <dbReference type="NCBI Taxonomy" id="294"/>
    <lineage>
        <taxon>Bacteria</taxon>
        <taxon>Pseudomonadati</taxon>
        <taxon>Pseudomonadota</taxon>
        <taxon>Gammaproteobacteria</taxon>
        <taxon>Pseudomonadales</taxon>
        <taxon>Pseudomonadaceae</taxon>
        <taxon>Pseudomonas</taxon>
    </lineage>
</organism>
<dbReference type="InterPro" id="IPR015025">
    <property type="entry name" value="PoNi_C"/>
</dbReference>
<protein>
    <recommendedName>
        <fullName evidence="1">PoNi C-terminal domain-containing protein</fullName>
    </recommendedName>
</protein>
<evidence type="ECO:0000259" key="1">
    <source>
        <dbReference type="Pfam" id="PF08929"/>
    </source>
</evidence>
<proteinExistence type="predicted"/>
<dbReference type="Gene3D" id="1.10.3920.10">
    <property type="entry name" value="PA2201 C-terminal domain-like"/>
    <property type="match status" value="1"/>
</dbReference>
<dbReference type="InterPro" id="IPR028983">
    <property type="entry name" value="PA2201-like_C"/>
</dbReference>
<comment type="caution">
    <text evidence="2">The sequence shown here is derived from an EMBL/GenBank/DDBJ whole genome shotgun (WGS) entry which is preliminary data.</text>
</comment>
<name>A0A423MKS1_PSEFL</name>
<dbReference type="Proteomes" id="UP000285378">
    <property type="component" value="Unassembled WGS sequence"/>
</dbReference>